<evidence type="ECO:0000256" key="3">
    <source>
        <dbReference type="ARBA" id="ARBA00023163"/>
    </source>
</evidence>
<evidence type="ECO:0000256" key="1">
    <source>
        <dbReference type="ARBA" id="ARBA00023015"/>
    </source>
</evidence>
<dbReference type="InterPro" id="IPR050908">
    <property type="entry name" value="SmbC-like"/>
</dbReference>
<feature type="domain" description="HTH araC/xylS-type" evidence="4">
    <location>
        <begin position="12"/>
        <end position="111"/>
    </location>
</feature>
<dbReference type="SUPFAM" id="SSF46689">
    <property type="entry name" value="Homeodomain-like"/>
    <property type="match status" value="2"/>
</dbReference>
<dbReference type="PANTHER" id="PTHR40055">
    <property type="entry name" value="TRANSCRIPTIONAL REGULATOR YGIV-RELATED"/>
    <property type="match status" value="1"/>
</dbReference>
<sequence>MRHALEYQRRLGRALAYMARHLHREVTLHEVAAEACFSPYHFHRLFVTLTGETVAGHQRRLRLERAVQQLILEPERPIGEIACELGFSTPQNFAKSFRLFYGHSPSRIRACGDFTRVEQLLRQSDLMTLPASAPRRCLAGPPYFADDRSPTMHVNVIARPSQLIAYLRVSGPYCDTMPAGFARLEQWASTHGHADGDWLALYWDNPETTPEAQLRADVAVSVAAGTEVSDDIQLQTIPAGNYACYRCRVENGDFAAPWNALFGDWLPHSGYQPADGPCFERYLNDGRDTGVWELELYTPVRPV</sequence>
<dbReference type="PROSITE" id="PS01124">
    <property type="entry name" value="HTH_ARAC_FAMILY_2"/>
    <property type="match status" value="1"/>
</dbReference>
<proteinExistence type="predicted"/>
<comment type="caution">
    <text evidence="5">The sequence shown here is derived from an EMBL/GenBank/DDBJ whole genome shotgun (WGS) entry which is preliminary data.</text>
</comment>
<keyword evidence="3" id="KW-0804">Transcription</keyword>
<evidence type="ECO:0000259" key="4">
    <source>
        <dbReference type="PROSITE" id="PS01124"/>
    </source>
</evidence>
<protein>
    <submittedName>
        <fullName evidence="5">GyrI-like domain-containing protein</fullName>
    </submittedName>
</protein>
<dbReference type="PANTHER" id="PTHR40055:SF2">
    <property type="entry name" value="DNA GYRASE INHIBITOR"/>
    <property type="match status" value="1"/>
</dbReference>
<name>A0ABV8CKH6_9GAMM</name>
<dbReference type="SMART" id="SM00342">
    <property type="entry name" value="HTH_ARAC"/>
    <property type="match status" value="1"/>
</dbReference>
<accession>A0ABV8CKH6</accession>
<dbReference type="InterPro" id="IPR011256">
    <property type="entry name" value="Reg_factor_effector_dom_sf"/>
</dbReference>
<dbReference type="SUPFAM" id="SSF55136">
    <property type="entry name" value="Probable bacterial effector-binding domain"/>
    <property type="match status" value="1"/>
</dbReference>
<evidence type="ECO:0000313" key="5">
    <source>
        <dbReference type="EMBL" id="MFC3912534.1"/>
    </source>
</evidence>
<keyword evidence="6" id="KW-1185">Reference proteome</keyword>
<dbReference type="EMBL" id="JBHSAF010000002">
    <property type="protein sequence ID" value="MFC3912534.1"/>
    <property type="molecule type" value="Genomic_DNA"/>
</dbReference>
<dbReference type="Proteomes" id="UP001595692">
    <property type="component" value="Unassembled WGS sequence"/>
</dbReference>
<dbReference type="InterPro" id="IPR018060">
    <property type="entry name" value="HTH_AraC"/>
</dbReference>
<organism evidence="5 6">
    <name type="scientific">Pseudaeromonas sharmana</name>
    <dbReference type="NCBI Taxonomy" id="328412"/>
    <lineage>
        <taxon>Bacteria</taxon>
        <taxon>Pseudomonadati</taxon>
        <taxon>Pseudomonadota</taxon>
        <taxon>Gammaproteobacteria</taxon>
        <taxon>Aeromonadales</taxon>
        <taxon>Aeromonadaceae</taxon>
        <taxon>Pseudaeromonas</taxon>
    </lineage>
</organism>
<dbReference type="Pfam" id="PF12833">
    <property type="entry name" value="HTH_18"/>
    <property type="match status" value="1"/>
</dbReference>
<dbReference type="PROSITE" id="PS00041">
    <property type="entry name" value="HTH_ARAC_FAMILY_1"/>
    <property type="match status" value="1"/>
</dbReference>
<gene>
    <name evidence="5" type="ORF">ACFOSS_03500</name>
</gene>
<dbReference type="InterPro" id="IPR018062">
    <property type="entry name" value="HTH_AraC-typ_CS"/>
</dbReference>
<dbReference type="RefSeq" id="WP_377150662.1">
    <property type="nucleotide sequence ID" value="NZ_JBHSAF010000002.1"/>
</dbReference>
<evidence type="ECO:0000256" key="2">
    <source>
        <dbReference type="ARBA" id="ARBA00023125"/>
    </source>
</evidence>
<reference evidence="6" key="1">
    <citation type="journal article" date="2019" name="Int. J. Syst. Evol. Microbiol.">
        <title>The Global Catalogue of Microorganisms (GCM) 10K type strain sequencing project: providing services to taxonomists for standard genome sequencing and annotation.</title>
        <authorList>
            <consortium name="The Broad Institute Genomics Platform"/>
            <consortium name="The Broad Institute Genome Sequencing Center for Infectious Disease"/>
            <person name="Wu L."/>
            <person name="Ma J."/>
        </authorList>
    </citation>
    <scope>NUCLEOTIDE SEQUENCE [LARGE SCALE GENOMIC DNA]</scope>
    <source>
        <strain evidence="6">CCUG 54939</strain>
    </source>
</reference>
<dbReference type="InterPro" id="IPR029442">
    <property type="entry name" value="GyrI-like"/>
</dbReference>
<dbReference type="Gene3D" id="3.20.80.10">
    <property type="entry name" value="Regulatory factor, effector binding domain"/>
    <property type="match status" value="1"/>
</dbReference>
<dbReference type="InterPro" id="IPR020449">
    <property type="entry name" value="Tscrpt_reg_AraC-type_HTH"/>
</dbReference>
<dbReference type="InterPro" id="IPR010499">
    <property type="entry name" value="AraC_E-bd"/>
</dbReference>
<keyword evidence="1" id="KW-0805">Transcription regulation</keyword>
<evidence type="ECO:0000313" key="6">
    <source>
        <dbReference type="Proteomes" id="UP001595692"/>
    </source>
</evidence>
<dbReference type="SMART" id="SM00871">
    <property type="entry name" value="AraC_E_bind"/>
    <property type="match status" value="1"/>
</dbReference>
<dbReference type="InterPro" id="IPR009057">
    <property type="entry name" value="Homeodomain-like_sf"/>
</dbReference>
<keyword evidence="2" id="KW-0238">DNA-binding</keyword>
<dbReference type="Gene3D" id="1.10.10.60">
    <property type="entry name" value="Homeodomain-like"/>
    <property type="match status" value="2"/>
</dbReference>
<dbReference type="PRINTS" id="PR00032">
    <property type="entry name" value="HTHARAC"/>
</dbReference>
<dbReference type="Pfam" id="PF06445">
    <property type="entry name" value="GyrI-like"/>
    <property type="match status" value="1"/>
</dbReference>